<organism evidence="1 2">
    <name type="scientific">Hymenobacter ruricola</name>
    <dbReference type="NCBI Taxonomy" id="2791023"/>
    <lineage>
        <taxon>Bacteria</taxon>
        <taxon>Pseudomonadati</taxon>
        <taxon>Bacteroidota</taxon>
        <taxon>Cytophagia</taxon>
        <taxon>Cytophagales</taxon>
        <taxon>Hymenobacteraceae</taxon>
        <taxon>Hymenobacter</taxon>
    </lineage>
</organism>
<keyword evidence="2" id="KW-1185">Reference proteome</keyword>
<gene>
    <name evidence="1" type="ORF">I2H31_09045</name>
</gene>
<accession>A0ABS0I3W9</accession>
<dbReference type="Proteomes" id="UP000618931">
    <property type="component" value="Unassembled WGS sequence"/>
</dbReference>
<comment type="caution">
    <text evidence="1">The sequence shown here is derived from an EMBL/GenBank/DDBJ whole genome shotgun (WGS) entry which is preliminary data.</text>
</comment>
<dbReference type="RefSeq" id="WP_196292698.1">
    <property type="nucleotide sequence ID" value="NZ_JADQDM010000003.1"/>
</dbReference>
<evidence type="ECO:0000313" key="1">
    <source>
        <dbReference type="EMBL" id="MBF9221249.1"/>
    </source>
</evidence>
<dbReference type="EMBL" id="JADQDM010000003">
    <property type="protein sequence ID" value="MBF9221249.1"/>
    <property type="molecule type" value="Genomic_DNA"/>
</dbReference>
<sequence>MSQSLHYFSNAVGSVDFVPREYVALHWTGAPLSSLEFRALYVHARNLLRRHRLKGILADHHAMPEAPTPDDREWLLREWLPQTLEETPFTHYAVIPMPDPANRLHTDAVLQDLRQLVTVGVFDDVDQARNWMQAA</sequence>
<reference evidence="1 2" key="1">
    <citation type="submission" date="2020-11" db="EMBL/GenBank/DDBJ databases">
        <authorList>
            <person name="Kim M.K."/>
        </authorList>
    </citation>
    <scope>NUCLEOTIDE SEQUENCE [LARGE SCALE GENOMIC DNA]</scope>
    <source>
        <strain evidence="1 2">BT662</strain>
    </source>
</reference>
<name>A0ABS0I3W9_9BACT</name>
<evidence type="ECO:0000313" key="2">
    <source>
        <dbReference type="Proteomes" id="UP000618931"/>
    </source>
</evidence>
<evidence type="ECO:0008006" key="3">
    <source>
        <dbReference type="Google" id="ProtNLM"/>
    </source>
</evidence>
<proteinExistence type="predicted"/>
<protein>
    <recommendedName>
        <fullName evidence="3">STAS/SEC14 domain-containing protein</fullName>
    </recommendedName>
</protein>